<evidence type="ECO:0000313" key="2">
    <source>
        <dbReference type="EMBL" id="KEQ03658.1"/>
    </source>
</evidence>
<feature type="compositionally biased region" description="Polar residues" evidence="1">
    <location>
        <begin position="15"/>
        <end position="29"/>
    </location>
</feature>
<name>A0A922NXX7_9HYPH</name>
<dbReference type="Proteomes" id="UP000052167">
    <property type="component" value="Unassembled WGS sequence"/>
</dbReference>
<comment type="caution">
    <text evidence="2">The sequence shown here is derived from an EMBL/GenBank/DDBJ whole genome shotgun (WGS) entry which is preliminary data.</text>
</comment>
<evidence type="ECO:0000313" key="3">
    <source>
        <dbReference type="Proteomes" id="UP000052167"/>
    </source>
</evidence>
<proteinExistence type="predicted"/>
<protein>
    <submittedName>
        <fullName evidence="2">Uncharacterized protein</fullName>
    </submittedName>
</protein>
<dbReference type="AlphaFoldDB" id="A0A922NXX7"/>
<reference evidence="2 3" key="1">
    <citation type="submission" date="2014-06" db="EMBL/GenBank/DDBJ databases">
        <title>Rhizobium pelagicum/R2-400B4.</title>
        <authorList>
            <person name="Kimes N.E."/>
            <person name="Lopez-Perez M."/>
        </authorList>
    </citation>
    <scope>NUCLEOTIDE SEQUENCE [LARGE SCALE GENOMIC DNA]</scope>
    <source>
        <strain evidence="2 3">R2-400B4</strain>
    </source>
</reference>
<keyword evidence="3" id="KW-1185">Reference proteome</keyword>
<organism evidence="2 3">
    <name type="scientific">Pseudorhizobium pelagicum</name>
    <dbReference type="NCBI Taxonomy" id="1509405"/>
    <lineage>
        <taxon>Bacteria</taxon>
        <taxon>Pseudomonadati</taxon>
        <taxon>Pseudomonadota</taxon>
        <taxon>Alphaproteobacteria</taxon>
        <taxon>Hyphomicrobiales</taxon>
        <taxon>Rhizobiaceae</taxon>
        <taxon>Rhizobium/Agrobacterium group</taxon>
        <taxon>Pseudorhizobium</taxon>
    </lineage>
</organism>
<evidence type="ECO:0000256" key="1">
    <source>
        <dbReference type="SAM" id="MobiDB-lite"/>
    </source>
</evidence>
<dbReference type="RefSeq" id="WP_029619274.1">
    <property type="nucleotide sequence ID" value="NZ_CAJXID010000014.1"/>
</dbReference>
<accession>A0A922NXX7</accession>
<gene>
    <name evidence="2" type="ORF">GV68_16490</name>
</gene>
<dbReference type="EMBL" id="JOKJ01000031">
    <property type="protein sequence ID" value="KEQ03658.1"/>
    <property type="molecule type" value="Genomic_DNA"/>
</dbReference>
<sequence length="63" mass="6988">MTTRSRPIHSGFESLRNTGLSPRSTQGYHHFGSVTNEQLSARALAGVGRITRPSAIFADFRER</sequence>
<dbReference type="OrthoDB" id="8279269at2"/>
<feature type="region of interest" description="Disordered" evidence="1">
    <location>
        <begin position="1"/>
        <end position="29"/>
    </location>
</feature>